<keyword evidence="1" id="KW-0819">tRNA processing</keyword>
<dbReference type="InterPro" id="IPR040777">
    <property type="entry name" value="DUF5591"/>
</dbReference>
<organism evidence="3">
    <name type="scientific">Ignisphaera aggregans</name>
    <dbReference type="NCBI Taxonomy" id="334771"/>
    <lineage>
        <taxon>Archaea</taxon>
        <taxon>Thermoproteota</taxon>
        <taxon>Thermoprotei</taxon>
        <taxon>Desulfurococcales</taxon>
        <taxon>Desulfurococcaceae</taxon>
        <taxon>Ignisphaera</taxon>
    </lineage>
</organism>
<dbReference type="EMBL" id="DTBZ01000100">
    <property type="protein sequence ID" value="HGQ18403.1"/>
    <property type="molecule type" value="Genomic_DNA"/>
</dbReference>
<evidence type="ECO:0000259" key="2">
    <source>
        <dbReference type="Pfam" id="PF17884"/>
    </source>
</evidence>
<gene>
    <name evidence="3" type="ORF">ENU30_05465</name>
</gene>
<dbReference type="AlphaFoldDB" id="A0A7J3JRG3"/>
<evidence type="ECO:0000256" key="1">
    <source>
        <dbReference type="ARBA" id="ARBA00022694"/>
    </source>
</evidence>
<accession>A0A7J3JRG3</accession>
<sequence length="220" mass="25714">MVTVVEKLYIEYLYSNVDSASELLKIEPGLIVLKNSRETTLFNHPHIRLWHRFLLEVFDPGMLGREYALILPCSHAKPYRISRLHSQLESMLTKYDLVYRIQRYILSEPMVLVPRELDIYYPFANYDYPPKELTEGDRETFVKLLASILPKLRKHKKIVAVLPKHHTSILVSALKLCNMCIEIEVHSYGRKAFKTIKDVVEKIRNSMHSTPTIISINIHI</sequence>
<dbReference type="GO" id="GO:0008033">
    <property type="term" value="P:tRNA processing"/>
    <property type="evidence" value="ECO:0007669"/>
    <property type="project" value="UniProtKB-KW"/>
</dbReference>
<dbReference type="Pfam" id="PF17884">
    <property type="entry name" value="DUF5591"/>
    <property type="match status" value="1"/>
</dbReference>
<proteinExistence type="predicted"/>
<dbReference type="Gene3D" id="3.40.50.10630">
    <property type="entry name" value="Uracil-DNA glycosylase-like"/>
    <property type="match status" value="1"/>
</dbReference>
<protein>
    <recommendedName>
        <fullName evidence="2">DUF5591 domain-containing protein</fullName>
    </recommendedName>
</protein>
<name>A0A7J3JRG3_9CREN</name>
<feature type="domain" description="DUF5591" evidence="2">
    <location>
        <begin position="50"/>
        <end position="185"/>
    </location>
</feature>
<dbReference type="SUPFAM" id="SSF52141">
    <property type="entry name" value="Uracil-DNA glycosylase-like"/>
    <property type="match status" value="1"/>
</dbReference>
<reference evidence="3" key="1">
    <citation type="journal article" date="2020" name="mSystems">
        <title>Genome- and Community-Level Interaction Insights into Carbon Utilization and Element Cycling Functions of Hydrothermarchaeota in Hydrothermal Sediment.</title>
        <authorList>
            <person name="Zhou Z."/>
            <person name="Liu Y."/>
            <person name="Xu W."/>
            <person name="Pan J."/>
            <person name="Luo Z.H."/>
            <person name="Li M."/>
        </authorList>
    </citation>
    <scope>NUCLEOTIDE SEQUENCE [LARGE SCALE GENOMIC DNA]</scope>
    <source>
        <strain evidence="3">SpSt-657</strain>
    </source>
</reference>
<evidence type="ECO:0000313" key="3">
    <source>
        <dbReference type="EMBL" id="HGQ18403.1"/>
    </source>
</evidence>
<dbReference type="InterPro" id="IPR036895">
    <property type="entry name" value="Uracil-DNA_glycosylase-like_sf"/>
</dbReference>
<comment type="caution">
    <text evidence="3">The sequence shown here is derived from an EMBL/GenBank/DDBJ whole genome shotgun (WGS) entry which is preliminary data.</text>
</comment>